<proteinExistence type="predicted"/>
<dbReference type="OrthoDB" id="5125216at2"/>
<evidence type="ECO:0000313" key="2">
    <source>
        <dbReference type="EMBL" id="POH72427.1"/>
    </source>
</evidence>
<dbReference type="AlphaFoldDB" id="A0A2S3ZUA8"/>
<dbReference type="EMBL" id="PPXC01000014">
    <property type="protein sequence ID" value="POH72427.1"/>
    <property type="molecule type" value="Genomic_DNA"/>
</dbReference>
<evidence type="ECO:0000313" key="3">
    <source>
        <dbReference type="Proteomes" id="UP000237061"/>
    </source>
</evidence>
<dbReference type="Proteomes" id="UP000237061">
    <property type="component" value="Unassembled WGS sequence"/>
</dbReference>
<name>A0A2S3ZUA8_ARTGL</name>
<evidence type="ECO:0000256" key="1">
    <source>
        <dbReference type="SAM" id="MobiDB-lite"/>
    </source>
</evidence>
<reference evidence="2 3" key="1">
    <citation type="submission" date="2018-01" db="EMBL/GenBank/DDBJ databases">
        <title>Arthrobacter sp. nov., from glaciers in China.</title>
        <authorList>
            <person name="Liu Q."/>
            <person name="Xin Y.-H."/>
        </authorList>
    </citation>
    <scope>NUCLEOTIDE SEQUENCE [LARGE SCALE GENOMIC DNA]</scope>
    <source>
        <strain evidence="2 3">HLT2-12-2</strain>
    </source>
</reference>
<gene>
    <name evidence="2" type="ORF">CVS27_16235</name>
</gene>
<accession>A0A2S3ZUA8</accession>
<keyword evidence="3" id="KW-1185">Reference proteome</keyword>
<organism evidence="2 3">
    <name type="scientific">Arthrobacter glacialis</name>
    <dbReference type="NCBI Taxonomy" id="1664"/>
    <lineage>
        <taxon>Bacteria</taxon>
        <taxon>Bacillati</taxon>
        <taxon>Actinomycetota</taxon>
        <taxon>Actinomycetes</taxon>
        <taxon>Micrococcales</taxon>
        <taxon>Micrococcaceae</taxon>
        <taxon>Arthrobacter</taxon>
    </lineage>
</organism>
<feature type="region of interest" description="Disordered" evidence="1">
    <location>
        <begin position="69"/>
        <end position="123"/>
    </location>
</feature>
<sequence length="123" mass="12917">MKAKLTFLAGMAAGYVLGSRAGRTSYEKIKACATSIWNKDSVQETVTTVQHAVREHAVEAAHKLLQHTKHTGASTETGHVDADPGNTGGKPLDIAPEVSDEFPDAALSGGEAQKWGKGRMSGS</sequence>
<comment type="caution">
    <text evidence="2">The sequence shown here is derived from an EMBL/GenBank/DDBJ whole genome shotgun (WGS) entry which is preliminary data.</text>
</comment>
<dbReference type="RefSeq" id="WP_103466883.1">
    <property type="nucleotide sequence ID" value="NZ_PPXB01000016.1"/>
</dbReference>
<evidence type="ECO:0008006" key="4">
    <source>
        <dbReference type="Google" id="ProtNLM"/>
    </source>
</evidence>
<protein>
    <recommendedName>
        <fullName evidence="4">YtxH domain-containing protein</fullName>
    </recommendedName>
</protein>